<evidence type="ECO:0000313" key="1">
    <source>
        <dbReference type="EMBL" id="KAJ8024657.1"/>
    </source>
</evidence>
<comment type="caution">
    <text evidence="1">The sequence shown here is derived from an EMBL/GenBank/DDBJ whole genome shotgun (WGS) entry which is preliminary data.</text>
</comment>
<keyword evidence="2" id="KW-1185">Reference proteome</keyword>
<dbReference type="Proteomes" id="UP001152320">
    <property type="component" value="Chromosome 18"/>
</dbReference>
<protein>
    <submittedName>
        <fullName evidence="1">Uncharacterized protein</fullName>
    </submittedName>
</protein>
<accession>A0A9Q0YQV7</accession>
<name>A0A9Q0YQV7_HOLLE</name>
<evidence type="ECO:0000313" key="2">
    <source>
        <dbReference type="Proteomes" id="UP001152320"/>
    </source>
</evidence>
<dbReference type="EMBL" id="JAIZAY010000018">
    <property type="protein sequence ID" value="KAJ8024657.1"/>
    <property type="molecule type" value="Genomic_DNA"/>
</dbReference>
<organism evidence="1 2">
    <name type="scientific">Holothuria leucospilota</name>
    <name type="common">Black long sea cucumber</name>
    <name type="synonym">Mertensiothuria leucospilota</name>
    <dbReference type="NCBI Taxonomy" id="206669"/>
    <lineage>
        <taxon>Eukaryota</taxon>
        <taxon>Metazoa</taxon>
        <taxon>Echinodermata</taxon>
        <taxon>Eleutherozoa</taxon>
        <taxon>Echinozoa</taxon>
        <taxon>Holothuroidea</taxon>
        <taxon>Aspidochirotacea</taxon>
        <taxon>Aspidochirotida</taxon>
        <taxon>Holothuriidae</taxon>
        <taxon>Holothuria</taxon>
    </lineage>
</organism>
<proteinExistence type="predicted"/>
<sequence length="64" mass="7524">MVKWLEHLTYRQKVWGSTPGRVIPKTLKMEPTAIVLGAQHNGWSREKPVSHNWKPECKNALRFR</sequence>
<gene>
    <name evidence="1" type="ORF">HOLleu_34618</name>
</gene>
<reference evidence="1" key="1">
    <citation type="submission" date="2021-10" db="EMBL/GenBank/DDBJ databases">
        <title>Tropical sea cucumber genome reveals ecological adaptation and Cuvierian tubules defense mechanism.</title>
        <authorList>
            <person name="Chen T."/>
        </authorList>
    </citation>
    <scope>NUCLEOTIDE SEQUENCE</scope>
    <source>
        <strain evidence="1">Nanhai2018</strain>
        <tissue evidence="1">Muscle</tissue>
    </source>
</reference>
<dbReference type="AlphaFoldDB" id="A0A9Q0YQV7"/>